<keyword evidence="1" id="KW-0732">Signal</keyword>
<dbReference type="RefSeq" id="WP_266052239.1">
    <property type="nucleotide sequence ID" value="NZ_JAPFQO010000006.1"/>
</dbReference>
<reference evidence="3 4" key="1">
    <citation type="submission" date="2022-11" db="EMBL/GenBank/DDBJ databases">
        <title>The characterization of three novel Bacteroidetes species and genomic analysis of their roles in tidal elemental geochemical cycles.</title>
        <authorList>
            <person name="Ma K.-J."/>
        </authorList>
    </citation>
    <scope>NUCLEOTIDE SEQUENCE [LARGE SCALE GENOMIC DNA]</scope>
    <source>
        <strain evidence="3 4">M82</strain>
    </source>
</reference>
<comment type="caution">
    <text evidence="3">The sequence shown here is derived from an EMBL/GenBank/DDBJ whole genome shotgun (WGS) entry which is preliminary data.</text>
</comment>
<dbReference type="Gene3D" id="3.30.70.100">
    <property type="match status" value="1"/>
</dbReference>
<dbReference type="SUPFAM" id="SSF55008">
    <property type="entry name" value="HMA, heavy metal-associated domain"/>
    <property type="match status" value="1"/>
</dbReference>
<feature type="chain" id="PRO_5045485341" evidence="1">
    <location>
        <begin position="23"/>
        <end position="119"/>
    </location>
</feature>
<dbReference type="Pfam" id="PF00403">
    <property type="entry name" value="HMA"/>
    <property type="match status" value="1"/>
</dbReference>
<dbReference type="CDD" id="cd00371">
    <property type="entry name" value="HMA"/>
    <property type="match status" value="1"/>
</dbReference>
<accession>A0ABT3REA7</accession>
<proteinExistence type="predicted"/>
<keyword evidence="4" id="KW-1185">Reference proteome</keyword>
<evidence type="ECO:0000313" key="4">
    <source>
        <dbReference type="Proteomes" id="UP001207228"/>
    </source>
</evidence>
<organism evidence="3 4">
    <name type="scientific">Pontibacter anaerobius</name>
    <dbReference type="NCBI Taxonomy" id="2993940"/>
    <lineage>
        <taxon>Bacteria</taxon>
        <taxon>Pseudomonadati</taxon>
        <taxon>Bacteroidota</taxon>
        <taxon>Cytophagia</taxon>
        <taxon>Cytophagales</taxon>
        <taxon>Hymenobacteraceae</taxon>
        <taxon>Pontibacter</taxon>
    </lineage>
</organism>
<evidence type="ECO:0000256" key="1">
    <source>
        <dbReference type="SAM" id="SignalP"/>
    </source>
</evidence>
<feature type="signal peptide" evidence="1">
    <location>
        <begin position="1"/>
        <end position="22"/>
    </location>
</feature>
<dbReference type="InterPro" id="IPR036163">
    <property type="entry name" value="HMA_dom_sf"/>
</dbReference>
<dbReference type="EMBL" id="JAPFQO010000006">
    <property type="protein sequence ID" value="MCX2740174.1"/>
    <property type="molecule type" value="Genomic_DNA"/>
</dbReference>
<protein>
    <submittedName>
        <fullName evidence="3">Heavy metal-associated domain-containing protein</fullName>
    </submittedName>
</protein>
<feature type="domain" description="HMA" evidence="2">
    <location>
        <begin position="30"/>
        <end position="96"/>
    </location>
</feature>
<evidence type="ECO:0000259" key="2">
    <source>
        <dbReference type="PROSITE" id="PS50846"/>
    </source>
</evidence>
<dbReference type="Proteomes" id="UP001207228">
    <property type="component" value="Unassembled WGS sequence"/>
</dbReference>
<evidence type="ECO:0000313" key="3">
    <source>
        <dbReference type="EMBL" id="MCX2740174.1"/>
    </source>
</evidence>
<name>A0ABT3REA7_9BACT</name>
<dbReference type="InterPro" id="IPR006121">
    <property type="entry name" value="HMA_dom"/>
</dbReference>
<gene>
    <name evidence="3" type="ORF">OO017_09475</name>
</gene>
<sequence>MKKLQVLFFSMVLALVSMGANAQTKQDDKTQTVQIKTSAVCEMCKKTLEKSMAYEKGVKSSNLDVQSKVLTVVFDNRKTNSDNILKAVTKTGYDANELTADERAYNRLDDCCKKEAGDH</sequence>
<dbReference type="PROSITE" id="PS50846">
    <property type="entry name" value="HMA_2"/>
    <property type="match status" value="1"/>
</dbReference>